<name>A0A974P5T0_9CAUL</name>
<dbReference type="EMBL" id="CP068570">
    <property type="protein sequence ID" value="QQZ51507.1"/>
    <property type="molecule type" value="Genomic_DNA"/>
</dbReference>
<evidence type="ECO:0000313" key="1">
    <source>
        <dbReference type="EMBL" id="QQZ51507.1"/>
    </source>
</evidence>
<sequence length="82" mass="8541">MVGELERADTVLRASQAAEPTLSDPRLDSVPLSAIGDAEAAIAGDAAMSVGPEDRRLRDLLSLAIGIALDLLPVQLEPHLKG</sequence>
<reference evidence="1" key="1">
    <citation type="submission" date="2021-01" db="EMBL/GenBank/DDBJ databases">
        <title>Genome sequence of Phenylobacterium sp. 20VBR1 isolated from a valley glaceir, Ny-Alesund, Svalbard.</title>
        <authorList>
            <person name="Thomas F.A."/>
            <person name="Krishnan K.P."/>
            <person name="Sinha R.K."/>
        </authorList>
    </citation>
    <scope>NUCLEOTIDE SEQUENCE</scope>
    <source>
        <strain evidence="1">20VBR1</strain>
    </source>
</reference>
<proteinExistence type="predicted"/>
<dbReference type="AlphaFoldDB" id="A0A974P5T0"/>
<organism evidence="1">
    <name type="scientific">Phenylobacterium glaciei</name>
    <dbReference type="NCBI Taxonomy" id="2803784"/>
    <lineage>
        <taxon>Bacteria</taxon>
        <taxon>Pseudomonadati</taxon>
        <taxon>Pseudomonadota</taxon>
        <taxon>Alphaproteobacteria</taxon>
        <taxon>Caulobacterales</taxon>
        <taxon>Caulobacteraceae</taxon>
        <taxon>Phenylobacterium</taxon>
    </lineage>
</organism>
<protein>
    <submittedName>
        <fullName evidence="1">Uncharacterized protein</fullName>
    </submittedName>
</protein>
<gene>
    <name evidence="1" type="ORF">JKL49_11215</name>
</gene>
<accession>A0A974P5T0</accession>